<dbReference type="Proteomes" id="UP000009131">
    <property type="component" value="Unassembled WGS sequence"/>
</dbReference>
<evidence type="ECO:0000256" key="1">
    <source>
        <dbReference type="SAM" id="SignalP"/>
    </source>
</evidence>
<reference evidence="2 3" key="1">
    <citation type="journal article" date="2011" name="J. Gen. Appl. Microbiol.">
        <title>Draft genome sequencing of the enigmatic basidiomycete Mixia osmundae.</title>
        <authorList>
            <person name="Nishida H."/>
            <person name="Nagatsuka Y."/>
            <person name="Sugiyama J."/>
        </authorList>
    </citation>
    <scope>NUCLEOTIDE SEQUENCE [LARGE SCALE GENOMIC DNA]</scope>
    <source>
        <strain evidence="3">CBS 9802 / IAM 14324 / JCM 22182 / KY 12970</strain>
    </source>
</reference>
<evidence type="ECO:0000313" key="3">
    <source>
        <dbReference type="Proteomes" id="UP000009131"/>
    </source>
</evidence>
<keyword evidence="3" id="KW-1185">Reference proteome</keyword>
<dbReference type="AlphaFoldDB" id="G7E171"/>
<evidence type="ECO:0000313" key="2">
    <source>
        <dbReference type="EMBL" id="GAA96581.1"/>
    </source>
</evidence>
<dbReference type="EMBL" id="BABT02000102">
    <property type="protein sequence ID" value="GAA96581.1"/>
    <property type="molecule type" value="Genomic_DNA"/>
</dbReference>
<keyword evidence="1" id="KW-0732">Signal</keyword>
<name>G7E171_MIXOS</name>
<proteinExistence type="predicted"/>
<organism evidence="2 3">
    <name type="scientific">Mixia osmundae (strain CBS 9802 / IAM 14324 / JCM 22182 / KY 12970)</name>
    <dbReference type="NCBI Taxonomy" id="764103"/>
    <lineage>
        <taxon>Eukaryota</taxon>
        <taxon>Fungi</taxon>
        <taxon>Dikarya</taxon>
        <taxon>Basidiomycota</taxon>
        <taxon>Pucciniomycotina</taxon>
        <taxon>Mixiomycetes</taxon>
        <taxon>Mixiales</taxon>
        <taxon>Mixiaceae</taxon>
        <taxon>Mixia</taxon>
    </lineage>
</organism>
<comment type="caution">
    <text evidence="2">The sequence shown here is derived from an EMBL/GenBank/DDBJ whole genome shotgun (WGS) entry which is preliminary data.</text>
</comment>
<accession>G7E171</accession>
<protein>
    <submittedName>
        <fullName evidence="2">Uncharacterized protein</fullName>
    </submittedName>
</protein>
<sequence>MLVPSLRSLALSTLMLCAAAQDIRKPDPSPFFHITVNTYRLELVFRVKCRITPSYSLDFDLDIHERAQADIIITNASGIAVRFDERVLYSREFVKVWTSYRKQPVMRFDLAVESEPLQDEFNNCCYGRLEMQVKINDDEETVDPTVPVFMLHCLKDGEINTPTHQTGTHQIQAVFCTQAGRSAHRSDITEKYCDDVGYWDTKKPLTVVMSVERWSDREEPSIDFTAFDHTTLVGIVEYKDGGVIIEVGYDDRLRRFSDRWFLNISACCRISMRQQIWFSLTNSTWQMGSTDGHRFCAPLEDAHASPSCKFRPSSLASSTDVKIAIHIFLITSVRNRQERSGHHSQTEEHRNRMTLLSAVLGSLVACQTSHKRRALTASAAASLFDPEGLRLLNITYSGSASCSAAGMLWLLPPASVRVEISFGAEKPLIGFAPPVAYTSVGIASQNETGAMIELRLKRHPEPEGIWELFWHSDACCSIYLFANIWLSLTSDSHKQDSLRVYRVCSPLSTADATEECRYNYVTHGLDPYADCDMSKLALKIG</sequence>
<gene>
    <name evidence="2" type="primary">Mo03251</name>
    <name evidence="2" type="ORF">E5Q_03251</name>
</gene>
<feature type="chain" id="PRO_5003492696" evidence="1">
    <location>
        <begin position="21"/>
        <end position="541"/>
    </location>
</feature>
<feature type="signal peptide" evidence="1">
    <location>
        <begin position="1"/>
        <end position="20"/>
    </location>
</feature>
<dbReference type="HOGENOM" id="CLU_502562_0_0_1"/>
<dbReference type="InParanoid" id="G7E171"/>
<reference evidence="2 3" key="2">
    <citation type="journal article" date="2012" name="Open Biol.">
        <title>Characteristics of nucleosomes and linker DNA regions on the genome of the basidiomycete Mixia osmundae revealed by mono- and dinucleosome mapping.</title>
        <authorList>
            <person name="Nishida H."/>
            <person name="Kondo S."/>
            <person name="Matsumoto T."/>
            <person name="Suzuki Y."/>
            <person name="Yoshikawa H."/>
            <person name="Taylor T.D."/>
            <person name="Sugiyama J."/>
        </authorList>
    </citation>
    <scope>NUCLEOTIDE SEQUENCE [LARGE SCALE GENOMIC DNA]</scope>
    <source>
        <strain evidence="3">CBS 9802 / IAM 14324 / JCM 22182 / KY 12970</strain>
    </source>
</reference>